<name>A0AAW0DGX9_9AGAR</name>
<dbReference type="Proteomes" id="UP001362999">
    <property type="component" value="Unassembled WGS sequence"/>
</dbReference>
<accession>A0AAW0DGX9</accession>
<comment type="caution">
    <text evidence="2">The sequence shown here is derived from an EMBL/GenBank/DDBJ whole genome shotgun (WGS) entry which is preliminary data.</text>
</comment>
<evidence type="ECO:0000313" key="3">
    <source>
        <dbReference type="Proteomes" id="UP001362999"/>
    </source>
</evidence>
<reference evidence="2 3" key="1">
    <citation type="journal article" date="2024" name="J Genomics">
        <title>Draft genome sequencing and assembly of Favolaschia claudopus CIRM-BRFM 2984 isolated from oak limbs.</title>
        <authorList>
            <person name="Navarro D."/>
            <person name="Drula E."/>
            <person name="Chaduli D."/>
            <person name="Cazenave R."/>
            <person name="Ahrendt S."/>
            <person name="Wang J."/>
            <person name="Lipzen A."/>
            <person name="Daum C."/>
            <person name="Barry K."/>
            <person name="Grigoriev I.V."/>
            <person name="Favel A."/>
            <person name="Rosso M.N."/>
            <person name="Martin F."/>
        </authorList>
    </citation>
    <scope>NUCLEOTIDE SEQUENCE [LARGE SCALE GENOMIC DNA]</scope>
    <source>
        <strain evidence="2 3">CIRM-BRFM 2984</strain>
    </source>
</reference>
<feature type="compositionally biased region" description="Basic and acidic residues" evidence="1">
    <location>
        <begin position="166"/>
        <end position="175"/>
    </location>
</feature>
<evidence type="ECO:0000256" key="1">
    <source>
        <dbReference type="SAM" id="MobiDB-lite"/>
    </source>
</evidence>
<gene>
    <name evidence="2" type="ORF">R3P38DRAFT_3173603</name>
</gene>
<protein>
    <submittedName>
        <fullName evidence="2">Uncharacterized protein</fullName>
    </submittedName>
</protein>
<dbReference type="AlphaFoldDB" id="A0AAW0DGX9"/>
<sequence>MLEGQRTSAGTPANDLLVQYLCPPSAYRRPRRRCGGREKGNTWTASATSQIKRYNTARQPPNRRPDMQPLELEACISPVEHTLNLIRDVRLHKLGHRNPMGREGEPAAAAPPLSPHKRVHKNRMTPPKTLQKLVTSTYHPEQGEKERSFQSPAWRKTVHARTKGTGFKDKREVSRRVRVKEREALGTAQQDTMRAASALCESAQWDSDPKFDAEMAGMGSTMP</sequence>
<evidence type="ECO:0000313" key="2">
    <source>
        <dbReference type="EMBL" id="KAK7050343.1"/>
    </source>
</evidence>
<keyword evidence="3" id="KW-1185">Reference proteome</keyword>
<organism evidence="2 3">
    <name type="scientific">Favolaschia claudopus</name>
    <dbReference type="NCBI Taxonomy" id="2862362"/>
    <lineage>
        <taxon>Eukaryota</taxon>
        <taxon>Fungi</taxon>
        <taxon>Dikarya</taxon>
        <taxon>Basidiomycota</taxon>
        <taxon>Agaricomycotina</taxon>
        <taxon>Agaricomycetes</taxon>
        <taxon>Agaricomycetidae</taxon>
        <taxon>Agaricales</taxon>
        <taxon>Marasmiineae</taxon>
        <taxon>Mycenaceae</taxon>
        <taxon>Favolaschia</taxon>
    </lineage>
</organism>
<dbReference type="EMBL" id="JAWWNJ010000008">
    <property type="protein sequence ID" value="KAK7050343.1"/>
    <property type="molecule type" value="Genomic_DNA"/>
</dbReference>
<proteinExistence type="predicted"/>
<feature type="region of interest" description="Disordered" evidence="1">
    <location>
        <begin position="98"/>
        <end position="175"/>
    </location>
</feature>